<dbReference type="Proteomes" id="UP000192907">
    <property type="component" value="Unassembled WGS sequence"/>
</dbReference>
<evidence type="ECO:0000313" key="2">
    <source>
        <dbReference type="Proteomes" id="UP000192907"/>
    </source>
</evidence>
<evidence type="ECO:0000313" key="1">
    <source>
        <dbReference type="EMBL" id="SMF83655.1"/>
    </source>
</evidence>
<proteinExistence type="predicted"/>
<keyword evidence="2" id="KW-1185">Reference proteome</keyword>
<sequence>MNYRKFIEKLDNCTQNEAHKYLDRSLYQVGVFLPSYSSKTHLDLELSLLTAFYLVGLKEMSATRFLGPLTLFLQKNVSLINRSKLQKMWDHLGRERAPLMRLAMHLLGTTVSGNFSPFYLDQRMKALVDKKLAKEGTFMEVPLSLGLMIPAGSVRLRESDLVPELVLFKRNKQLRERLFMGGTFRADVSFQLKRNPATTPSDLEKRFAMTHEPAFRLLTDLKRARSLTSSNSFAMS</sequence>
<organism evidence="1 2">
    <name type="scientific">Pseudobacteriovorax antillogorgiicola</name>
    <dbReference type="NCBI Taxonomy" id="1513793"/>
    <lineage>
        <taxon>Bacteria</taxon>
        <taxon>Pseudomonadati</taxon>
        <taxon>Bdellovibrionota</taxon>
        <taxon>Oligoflexia</taxon>
        <taxon>Oligoflexales</taxon>
        <taxon>Pseudobacteriovoracaceae</taxon>
        <taxon>Pseudobacteriovorax</taxon>
    </lineage>
</organism>
<reference evidence="2" key="1">
    <citation type="submission" date="2017-04" db="EMBL/GenBank/DDBJ databases">
        <authorList>
            <person name="Varghese N."/>
            <person name="Submissions S."/>
        </authorList>
    </citation>
    <scope>NUCLEOTIDE SEQUENCE [LARGE SCALE GENOMIC DNA]</scope>
    <source>
        <strain evidence="2">RKEM611</strain>
    </source>
</reference>
<accession>A0A1Y6CWI8</accession>
<dbReference type="EMBL" id="FWZT01000048">
    <property type="protein sequence ID" value="SMF83655.1"/>
    <property type="molecule type" value="Genomic_DNA"/>
</dbReference>
<name>A0A1Y6CWI8_9BACT</name>
<dbReference type="AlphaFoldDB" id="A0A1Y6CWI8"/>
<dbReference type="STRING" id="1513793.SAMN06296036_14812"/>
<protein>
    <submittedName>
        <fullName evidence="1">Uncharacterized protein</fullName>
    </submittedName>
</protein>
<dbReference type="RefSeq" id="WP_132326344.1">
    <property type="nucleotide sequence ID" value="NZ_FWZT01000048.1"/>
</dbReference>
<gene>
    <name evidence="1" type="ORF">SAMN06296036_14812</name>
</gene>